<protein>
    <submittedName>
        <fullName evidence="1">PRC-barrel domain protein</fullName>
    </submittedName>
</protein>
<gene>
    <name evidence="1" type="ORF">UT11_C0067G0001</name>
</gene>
<comment type="caution">
    <text evidence="1">The sequence shown here is derived from an EMBL/GenBank/DDBJ whole genome shotgun (WGS) entry which is preliminary data.</text>
</comment>
<organism evidence="1 2">
    <name type="scientific">Berkelbacteria bacterium GW2011_GWA2_38_9</name>
    <dbReference type="NCBI Taxonomy" id="1618334"/>
    <lineage>
        <taxon>Bacteria</taxon>
        <taxon>Candidatus Berkelbacteria</taxon>
    </lineage>
</organism>
<reference evidence="1 2" key="1">
    <citation type="journal article" date="2015" name="Nature">
        <title>rRNA introns, odd ribosomes, and small enigmatic genomes across a large radiation of phyla.</title>
        <authorList>
            <person name="Brown C.T."/>
            <person name="Hug L.A."/>
            <person name="Thomas B.C."/>
            <person name="Sharon I."/>
            <person name="Castelle C.J."/>
            <person name="Singh A."/>
            <person name="Wilkins M.J."/>
            <person name="Williams K.H."/>
            <person name="Banfield J.F."/>
        </authorList>
    </citation>
    <scope>NUCLEOTIDE SEQUENCE [LARGE SCALE GENOMIC DNA]</scope>
</reference>
<dbReference type="Proteomes" id="UP000033934">
    <property type="component" value="Unassembled WGS sequence"/>
</dbReference>
<evidence type="ECO:0000313" key="2">
    <source>
        <dbReference type="Proteomes" id="UP000033934"/>
    </source>
</evidence>
<proteinExistence type="predicted"/>
<sequence>MVGKVSFLAIDPSQGKLVGLVFTRGLFVKQAFVIAPKNIMNAGDGIIMISSPEAVDPINEIIRVRDVFQAKIDFFGMPTISESGQFIGHCKDLLVDKESFFIHRFYIQSGQSERIFSRDDVIGVTNKKLIVKDGALKQKVEDQKPLPSLNPAPALA</sequence>
<dbReference type="InterPro" id="IPR011033">
    <property type="entry name" value="PRC_barrel-like_sf"/>
</dbReference>
<name>A0A0G0NKZ1_9BACT</name>
<dbReference type="SUPFAM" id="SSF50346">
    <property type="entry name" value="PRC-barrel domain"/>
    <property type="match status" value="1"/>
</dbReference>
<dbReference type="AlphaFoldDB" id="A0A0G0NKZ1"/>
<evidence type="ECO:0000313" key="1">
    <source>
        <dbReference type="EMBL" id="KKQ86574.1"/>
    </source>
</evidence>
<dbReference type="EMBL" id="LBVO01000067">
    <property type="protein sequence ID" value="KKQ86574.1"/>
    <property type="molecule type" value="Genomic_DNA"/>
</dbReference>
<accession>A0A0G0NKZ1</accession>